<sequence length="396" mass="43577">MPDTPRTEDSAATVQTGTAQTGTAQKHRRFMGEMDDCRDILRGFNPAWFTATMGTGITGVLFYGFPYESAAARYISMAIALFNVLLFVIFSALLIARAVIYRDFHRIMLHPQASMPLGAIPMGLCTIINSLIAMLKPYHTPWMPTFVLVLWCIDVVLSLLSCLSVPFLLTSHQKHSLKTMSAAWILPVVPTVVAAASGALVASVHSGWTANTIVLVSYAMWAMGVGIAMMLITIYLLRLALYKLPAKEAIVSAFIPLGPLGQSSYGIQQLGIQAQRLFPETLARIPGIGEFMHCFGFAAGLLIWALGTWWFAHAIYSVLCTRRCSRLPFNLGWWAFIFPIGTFTSATGSLYAMSGYYFFRVLDAILIAGILILWIYVMILTGWFAWSGVLFAPVAV</sequence>
<dbReference type="EMBL" id="JANBPW010000737">
    <property type="protein sequence ID" value="KAJ1948433.1"/>
    <property type="molecule type" value="Genomic_DNA"/>
</dbReference>
<comment type="caution">
    <text evidence="1">The sequence shown here is derived from an EMBL/GenBank/DDBJ whole genome shotgun (WGS) entry which is preliminary data.</text>
</comment>
<gene>
    <name evidence="1" type="primary">SSU1</name>
    <name evidence="1" type="ORF">FBU59_001596</name>
</gene>
<reference evidence="1" key="1">
    <citation type="submission" date="2022-07" db="EMBL/GenBank/DDBJ databases">
        <title>Phylogenomic reconstructions and comparative analyses of Kickxellomycotina fungi.</title>
        <authorList>
            <person name="Reynolds N.K."/>
            <person name="Stajich J.E."/>
            <person name="Barry K."/>
            <person name="Grigoriev I.V."/>
            <person name="Crous P."/>
            <person name="Smith M.E."/>
        </authorList>
    </citation>
    <scope>NUCLEOTIDE SEQUENCE</scope>
    <source>
        <strain evidence="1">NRRL 5244</strain>
    </source>
</reference>
<keyword evidence="2" id="KW-1185">Reference proteome</keyword>
<dbReference type="Proteomes" id="UP001150603">
    <property type="component" value="Unassembled WGS sequence"/>
</dbReference>
<organism evidence="1 2">
    <name type="scientific">Linderina macrospora</name>
    <dbReference type="NCBI Taxonomy" id="4868"/>
    <lineage>
        <taxon>Eukaryota</taxon>
        <taxon>Fungi</taxon>
        <taxon>Fungi incertae sedis</taxon>
        <taxon>Zoopagomycota</taxon>
        <taxon>Kickxellomycotina</taxon>
        <taxon>Kickxellomycetes</taxon>
        <taxon>Kickxellales</taxon>
        <taxon>Kickxellaceae</taxon>
        <taxon>Linderina</taxon>
    </lineage>
</organism>
<evidence type="ECO:0000313" key="2">
    <source>
        <dbReference type="Proteomes" id="UP001150603"/>
    </source>
</evidence>
<feature type="non-terminal residue" evidence="1">
    <location>
        <position position="396"/>
    </location>
</feature>
<evidence type="ECO:0000313" key="1">
    <source>
        <dbReference type="EMBL" id="KAJ1948433.1"/>
    </source>
</evidence>
<proteinExistence type="predicted"/>
<name>A0ACC1JDK7_9FUNG</name>
<accession>A0ACC1JDK7</accession>
<protein>
    <submittedName>
        <fullName evidence="1">Plasma membrane sulfite pump involved in sulfite metabolism</fullName>
    </submittedName>
</protein>